<evidence type="ECO:0000313" key="3">
    <source>
        <dbReference type="Proteomes" id="UP001208017"/>
    </source>
</evidence>
<dbReference type="InterPro" id="IPR036071">
    <property type="entry name" value="AMMECR1_dom_sf"/>
</dbReference>
<protein>
    <submittedName>
        <fullName evidence="2">AmmeMemoRadiSam system protein A</fullName>
    </submittedName>
</protein>
<sequence>MINPNLLLGVLMPHPPLLIPEIGGEELSRISSTQTAMQALSTEIARLTPDVVVIISPHGPMFDDAVAVMGGDPLRGHLTEFGVGRRFVVGNDGALVDALLEAAETRDVPVYQIDDDIKKEFTIDMELDYGATVPYFHIKEAGYPGPLLHLTPGGLPPETLYAAGQCAGAALLATGRRAVVIASGDNSHALADDAPAGYREEGPAFDRFLQRALAESDWLALLTQDPEFLEHAAEDTVRSCALLLGIFDGMALRGEVLSHEGPFGVGYTVARFTPTGEETESLLPVLLRHRKAELTRIRAEESLHVRLARAALEAYVRDETWSEPPTPLPAELRGRAGCFVSIKENGVLRGCIGTAAPTRANLAEEIIQNAIHAGTEDDRFFPLEEDELEGLVYTVDVLGEEEPVHNLADLDPRVYGLIVIQGQKNALLLPDLSGVDSVEQQIAYTKEKAGIAFEDEEGVEYYRFRVERYK</sequence>
<keyword evidence="3" id="KW-1185">Reference proteome</keyword>
<dbReference type="SUPFAM" id="SSF143447">
    <property type="entry name" value="AMMECR1-like"/>
    <property type="match status" value="1"/>
</dbReference>
<feature type="domain" description="AMMECR1" evidence="1">
    <location>
        <begin position="299"/>
        <end position="470"/>
    </location>
</feature>
<evidence type="ECO:0000313" key="2">
    <source>
        <dbReference type="EMBL" id="MCX7568690.1"/>
    </source>
</evidence>
<reference evidence="2 3" key="1">
    <citation type="submission" date="2022-11" db="EMBL/GenBank/DDBJ databases">
        <title>Study of microbial diversity in lake waters.</title>
        <authorList>
            <person name="Zhang J."/>
        </authorList>
    </citation>
    <scope>NUCLEOTIDE SEQUENCE [LARGE SCALE GENOMIC DNA]</scope>
    <source>
        <strain evidence="2 3">DT12</strain>
    </source>
</reference>
<dbReference type="Pfam" id="PF01871">
    <property type="entry name" value="AMMECR1"/>
    <property type="match status" value="1"/>
</dbReference>
<name>A0ABT3WZI3_9BACL</name>
<dbReference type="CDD" id="cd07951">
    <property type="entry name" value="ED_3B_N_AMMECR1"/>
    <property type="match status" value="1"/>
</dbReference>
<dbReference type="NCBIfam" id="TIGR04335">
    <property type="entry name" value="AmmeMemoSam_A"/>
    <property type="match status" value="1"/>
</dbReference>
<dbReference type="InterPro" id="IPR004183">
    <property type="entry name" value="Xdiol_dOase_suB"/>
</dbReference>
<dbReference type="EMBL" id="JAPMLT010000001">
    <property type="protein sequence ID" value="MCX7568690.1"/>
    <property type="molecule type" value="Genomic_DNA"/>
</dbReference>
<proteinExistence type="predicted"/>
<comment type="caution">
    <text evidence="2">The sequence shown here is derived from an EMBL/GenBank/DDBJ whole genome shotgun (WGS) entry which is preliminary data.</text>
</comment>
<dbReference type="Gene3D" id="3.30.1490.150">
    <property type="entry name" value="Hypothetical protein ph0010, domain 2"/>
    <property type="match status" value="1"/>
</dbReference>
<dbReference type="InterPro" id="IPR027623">
    <property type="entry name" value="AmmeMemoSam_A"/>
</dbReference>
<dbReference type="PROSITE" id="PS51112">
    <property type="entry name" value="AMMECR1"/>
    <property type="match status" value="1"/>
</dbReference>
<dbReference type="PANTHER" id="PTHR13016:SF0">
    <property type="entry name" value="AMME SYNDROME CANDIDATE GENE 1 PROTEIN"/>
    <property type="match status" value="1"/>
</dbReference>
<gene>
    <name evidence="2" type="primary">amrA</name>
    <name evidence="2" type="ORF">OS242_01730</name>
</gene>
<dbReference type="Gene3D" id="3.40.830.10">
    <property type="entry name" value="LigB-like"/>
    <property type="match status" value="1"/>
</dbReference>
<dbReference type="Gene3D" id="3.30.700.20">
    <property type="entry name" value="Hypothetical protein ph0010, domain 1"/>
    <property type="match status" value="1"/>
</dbReference>
<evidence type="ECO:0000259" key="1">
    <source>
        <dbReference type="PROSITE" id="PS51112"/>
    </source>
</evidence>
<organism evidence="2 3">
    <name type="scientific">Tumebacillus lacus</name>
    <dbReference type="NCBI Taxonomy" id="2995335"/>
    <lineage>
        <taxon>Bacteria</taxon>
        <taxon>Bacillati</taxon>
        <taxon>Bacillota</taxon>
        <taxon>Bacilli</taxon>
        <taxon>Bacillales</taxon>
        <taxon>Alicyclobacillaceae</taxon>
        <taxon>Tumebacillus</taxon>
    </lineage>
</organism>
<dbReference type="InterPro" id="IPR027485">
    <property type="entry name" value="AMMECR1_N"/>
</dbReference>
<dbReference type="Pfam" id="PF02900">
    <property type="entry name" value="LigB"/>
    <property type="match status" value="1"/>
</dbReference>
<dbReference type="Proteomes" id="UP001208017">
    <property type="component" value="Unassembled WGS sequence"/>
</dbReference>
<dbReference type="PANTHER" id="PTHR13016">
    <property type="entry name" value="AMMECR1 HOMOLOG"/>
    <property type="match status" value="1"/>
</dbReference>
<dbReference type="InterPro" id="IPR002733">
    <property type="entry name" value="AMMECR1_domain"/>
</dbReference>
<dbReference type="RefSeq" id="WP_267149930.1">
    <property type="nucleotide sequence ID" value="NZ_JAPMLT010000001.1"/>
</dbReference>
<dbReference type="InterPro" id="IPR023473">
    <property type="entry name" value="AMMECR1"/>
</dbReference>
<accession>A0ABT3WZI3</accession>
<dbReference type="SUPFAM" id="SSF53213">
    <property type="entry name" value="LigB-like"/>
    <property type="match status" value="1"/>
</dbReference>